<accession>T1J7H8</accession>
<protein>
    <submittedName>
        <fullName evidence="1">Uncharacterized protein</fullName>
    </submittedName>
</protein>
<keyword evidence="2" id="KW-1185">Reference proteome</keyword>
<dbReference type="HOGENOM" id="CLU_1789302_0_0_1"/>
<dbReference type="EnsemblMetazoa" id="SMAR009622-RA">
    <property type="protein sequence ID" value="SMAR009622-PA"/>
    <property type="gene ID" value="SMAR009622"/>
</dbReference>
<dbReference type="EMBL" id="JH431929">
    <property type="status" value="NOT_ANNOTATED_CDS"/>
    <property type="molecule type" value="Genomic_DNA"/>
</dbReference>
<reference evidence="1" key="2">
    <citation type="submission" date="2015-02" db="UniProtKB">
        <authorList>
            <consortium name="EnsemblMetazoa"/>
        </authorList>
    </citation>
    <scope>IDENTIFICATION</scope>
</reference>
<organism evidence="1 2">
    <name type="scientific">Strigamia maritima</name>
    <name type="common">European centipede</name>
    <name type="synonym">Geophilus maritimus</name>
    <dbReference type="NCBI Taxonomy" id="126957"/>
    <lineage>
        <taxon>Eukaryota</taxon>
        <taxon>Metazoa</taxon>
        <taxon>Ecdysozoa</taxon>
        <taxon>Arthropoda</taxon>
        <taxon>Myriapoda</taxon>
        <taxon>Chilopoda</taxon>
        <taxon>Pleurostigmophora</taxon>
        <taxon>Geophilomorpha</taxon>
        <taxon>Linotaeniidae</taxon>
        <taxon>Strigamia</taxon>
    </lineage>
</organism>
<reference evidence="2" key="1">
    <citation type="submission" date="2011-05" db="EMBL/GenBank/DDBJ databases">
        <authorList>
            <person name="Richards S.R."/>
            <person name="Qu J."/>
            <person name="Jiang H."/>
            <person name="Jhangiani S.N."/>
            <person name="Agravi P."/>
            <person name="Goodspeed R."/>
            <person name="Gross S."/>
            <person name="Mandapat C."/>
            <person name="Jackson L."/>
            <person name="Mathew T."/>
            <person name="Pu L."/>
            <person name="Thornton R."/>
            <person name="Saada N."/>
            <person name="Wilczek-Boney K.B."/>
            <person name="Lee S."/>
            <person name="Kovar C."/>
            <person name="Wu Y."/>
            <person name="Scherer S.E."/>
            <person name="Worley K.C."/>
            <person name="Muzny D.M."/>
            <person name="Gibbs R."/>
        </authorList>
    </citation>
    <scope>NUCLEOTIDE SEQUENCE</scope>
    <source>
        <strain evidence="2">Brora</strain>
    </source>
</reference>
<dbReference type="Proteomes" id="UP000014500">
    <property type="component" value="Unassembled WGS sequence"/>
</dbReference>
<evidence type="ECO:0000313" key="2">
    <source>
        <dbReference type="Proteomes" id="UP000014500"/>
    </source>
</evidence>
<sequence>MTGDHCKNQWECKIVGRWKEGRHEDDSEQEVPEVFGFLISMFYAHGEGEFFQSFKAGPNKAAVVKLSPSPSSVSSISHQVQMRICATENLHKRINFTHFRLHPKAENNFLNLSTNFDSFNINLSTYETYIHKFIRSYKFDAQPKG</sequence>
<name>T1J7H8_STRMM</name>
<dbReference type="AlphaFoldDB" id="T1J7H8"/>
<proteinExistence type="predicted"/>
<evidence type="ECO:0000313" key="1">
    <source>
        <dbReference type="EnsemblMetazoa" id="SMAR009622-PA"/>
    </source>
</evidence>